<dbReference type="InterPro" id="IPR008984">
    <property type="entry name" value="SMAD_FHA_dom_sf"/>
</dbReference>
<dbReference type="EMBL" id="QKWP01002546">
    <property type="protein sequence ID" value="RIB02925.1"/>
    <property type="molecule type" value="Genomic_DNA"/>
</dbReference>
<feature type="domain" description="GGDEF" evidence="1">
    <location>
        <begin position="100"/>
        <end position="268"/>
    </location>
</feature>
<dbReference type="SUPFAM" id="SSF55073">
    <property type="entry name" value="Nucleotide cyclase"/>
    <property type="match status" value="1"/>
</dbReference>
<dbReference type="NCBIfam" id="TIGR00254">
    <property type="entry name" value="GGDEF"/>
    <property type="match status" value="1"/>
</dbReference>
<dbReference type="Pfam" id="PF00990">
    <property type="entry name" value="GGDEF"/>
    <property type="match status" value="1"/>
</dbReference>
<dbReference type="Gene3D" id="3.30.70.270">
    <property type="match status" value="1"/>
</dbReference>
<name>A0A397TY34_9GLOM</name>
<evidence type="ECO:0000313" key="2">
    <source>
        <dbReference type="EMBL" id="RIB02925.1"/>
    </source>
</evidence>
<sequence>MTITVTVPIPSLNSTSKDSAYLAVTKGSAVIKESAQNSYIFLPQGEISVGRSNLNDVIVRDQEIAKEHATIIVSDQGVEIIDLGHSEFQYLPAREYKNRMDNFLWIYNYDYFMERLKDEFINAKENDHIAGNYALNELTNLIQRNHIRSEDIFARYGGDEFIILLKDADINLASKIAELLLKDMRSFIMKLDYNCVKESHSKSDDECYSTESLSSFSSTMDDEIGITIIKSDSENKRPEYIYLPQNKTLNFIRIELKLGTNYESKLNLLQIFETSNNEHFLYIAKESAEFDLLQLKYEKGLKFGADGSIENAEDKACEIDIDKVKFLDSRCDRRDKTYICDHALSANCKRGLIIDEKISDALKWVCCSLKLSQLNSKVSTIHFCDWRPKKNIIIPGISSTDEFIKDVEAALKNEDGFNTKVWNAYNFGGDNTEINVIGGDKNKYFQDMKYWDEFLNDAFTWKIIGYDKIYSLFELLNENLQKEVLRALGHRILKAGSKDIDFDLRDSSNSIPPYIHNLSPDIKEIKNVPKCQVFISIMSKSDENLFSAHIDYLKKDKNIPVIVVNDWCRNSKCNNYLFVIVIIITTCRNYYYM</sequence>
<dbReference type="STRING" id="44941.A0A397TY34"/>
<dbReference type="InterPro" id="IPR000253">
    <property type="entry name" value="FHA_dom"/>
</dbReference>
<dbReference type="InterPro" id="IPR029787">
    <property type="entry name" value="Nucleotide_cyclase"/>
</dbReference>
<dbReference type="Proteomes" id="UP000266673">
    <property type="component" value="Unassembled WGS sequence"/>
</dbReference>
<dbReference type="Pfam" id="PF00498">
    <property type="entry name" value="FHA"/>
    <property type="match status" value="1"/>
</dbReference>
<dbReference type="AlphaFoldDB" id="A0A397TY34"/>
<dbReference type="SUPFAM" id="SSF49879">
    <property type="entry name" value="SMAD/FHA domain"/>
    <property type="match status" value="1"/>
</dbReference>
<dbReference type="InterPro" id="IPR043128">
    <property type="entry name" value="Rev_trsase/Diguanyl_cyclase"/>
</dbReference>
<dbReference type="Gene3D" id="2.60.200.20">
    <property type="match status" value="1"/>
</dbReference>
<dbReference type="PROSITE" id="PS50887">
    <property type="entry name" value="GGDEF"/>
    <property type="match status" value="1"/>
</dbReference>
<reference evidence="2 3" key="1">
    <citation type="submission" date="2018-06" db="EMBL/GenBank/DDBJ databases">
        <title>Comparative genomics reveals the genomic features of Rhizophagus irregularis, R. cerebriforme, R. diaphanum and Gigaspora rosea, and their symbiotic lifestyle signature.</title>
        <authorList>
            <person name="Morin E."/>
            <person name="San Clemente H."/>
            <person name="Chen E.C.H."/>
            <person name="De La Providencia I."/>
            <person name="Hainaut M."/>
            <person name="Kuo A."/>
            <person name="Kohler A."/>
            <person name="Murat C."/>
            <person name="Tang N."/>
            <person name="Roy S."/>
            <person name="Loubradou J."/>
            <person name="Henrissat B."/>
            <person name="Grigoriev I.V."/>
            <person name="Corradi N."/>
            <person name="Roux C."/>
            <person name="Martin F.M."/>
        </authorList>
    </citation>
    <scope>NUCLEOTIDE SEQUENCE [LARGE SCALE GENOMIC DNA]</scope>
    <source>
        <strain evidence="2 3">DAOM 194757</strain>
    </source>
</reference>
<proteinExistence type="predicted"/>
<evidence type="ECO:0000259" key="1">
    <source>
        <dbReference type="PROSITE" id="PS50887"/>
    </source>
</evidence>
<accession>A0A397TY34</accession>
<dbReference type="InterPro" id="IPR000160">
    <property type="entry name" value="GGDEF_dom"/>
</dbReference>
<organism evidence="2 3">
    <name type="scientific">Gigaspora rosea</name>
    <dbReference type="NCBI Taxonomy" id="44941"/>
    <lineage>
        <taxon>Eukaryota</taxon>
        <taxon>Fungi</taxon>
        <taxon>Fungi incertae sedis</taxon>
        <taxon>Mucoromycota</taxon>
        <taxon>Glomeromycotina</taxon>
        <taxon>Glomeromycetes</taxon>
        <taxon>Diversisporales</taxon>
        <taxon>Gigasporaceae</taxon>
        <taxon>Gigaspora</taxon>
    </lineage>
</organism>
<gene>
    <name evidence="2" type="ORF">C2G38_2226469</name>
</gene>
<evidence type="ECO:0000313" key="3">
    <source>
        <dbReference type="Proteomes" id="UP000266673"/>
    </source>
</evidence>
<dbReference type="CDD" id="cd00060">
    <property type="entry name" value="FHA"/>
    <property type="match status" value="1"/>
</dbReference>
<protein>
    <recommendedName>
        <fullName evidence="1">GGDEF domain-containing protein</fullName>
    </recommendedName>
</protein>
<keyword evidence="3" id="KW-1185">Reference proteome</keyword>
<comment type="caution">
    <text evidence="2">The sequence shown here is derived from an EMBL/GenBank/DDBJ whole genome shotgun (WGS) entry which is preliminary data.</text>
</comment>
<dbReference type="OrthoDB" id="2325869at2759"/>